<dbReference type="Pfam" id="PF13855">
    <property type="entry name" value="LRR_8"/>
    <property type="match status" value="2"/>
</dbReference>
<dbReference type="FunFam" id="3.80.10.10:FF:000111">
    <property type="entry name" value="LRR receptor-like serine/threonine-protein kinase ERECTA"/>
    <property type="match status" value="1"/>
</dbReference>
<dbReference type="InterPro" id="IPR032675">
    <property type="entry name" value="LRR_dom_sf"/>
</dbReference>
<evidence type="ECO:0000259" key="13">
    <source>
        <dbReference type="Pfam" id="PF23598"/>
    </source>
</evidence>
<sequence>MAPAPELATAFHMREMPCWSSRKASQATQLGVLPHGVKTKKTAAGGLVSGAATGPAMSSVYIFRNVRAYDPLLGFNYVSATALSGQISPSLTSLHHLEHIDLSLNNLSGPAGNVPEFLGLLKNLRYLNLSNMALSGRIPPQLGNLSNLHYLDLSVFYSFDYLSTLMYTTDISWIKNLPLLHLNMNSVNLSRTTDWAREVNMVPSLKVLRLTYCSLANANQSLPHLNLTDLEELSLSGNDFDSQGASCWFWNLTSLQHLELALTNLHGQVPDALGGMTSLKFLDFSNSFRGIDIMKANMTKLCNLESLDLSFNHLNGDIIELLLPHCSTNKLKELRLVGNNLTGVLPDWIGRRWSSLFILELYGNQFTGPVPSEIGKLSNLLTLDLSYNQFAEPVPSEIGSLNNLLYLYLSYNQFNGSVPSEIGRLSNLLHLDLSYNEFAEPVPSEVGRLNNLLDLDLSHNQFNGSMPSEIGKLNKLTDMDLSNNNLTGVITHEHLAQLINLTTIDLSGNYLKITVDPEWLPLFRLEYANFATCEMGPRFPVWLKMQEDIVVLNISRVSIFDRLPDWFFTSYSNATILDISNNAISGALPADLENMTTLENLYLNSNNLTGPVPRLPINLQEFDVSENSLSGPLSSNFGTQNLEYLNLASNHFTGLIPHSICQMKDLGQLNLANNYFHGEFPLCIEPGWPKILILRNNRLSGNFPPSLKMWTELYILDLAWNKYSGRLPMWIGDFKKLGILDLSANIFNGSIPSTITRLSQLSQLNLAGNMLSGPLPRYLSNLTGMTRAYTPSFSAFTYHRYQDIGKFAGIIEFPTSDMVIITHVNLSVITKGQERYYKDGELYGMVSIDLSSNRLYGSIPEEITSLDGVMNLNLSWNQLSGRIPHKIGAMQNLESLDLKENKIYGKIPRSLSNITYLSYLDLSYNNLTGTIPSGGQLDTLYEQYPFMYNGNSGLCGHPLQKNCSNSSEPVHGGHERDEYDSKLLSFSFGLGVGFVAGLWVVFCAFLFKKSWRVTYFRLFDVTFDNFYVFVVVICARWAKGATTY</sequence>
<reference evidence="14 15" key="2">
    <citation type="submission" date="2024-10" db="EMBL/GenBank/DDBJ databases">
        <authorList>
            <person name="Ryan C."/>
        </authorList>
    </citation>
    <scope>NUCLEOTIDE SEQUENCE [LARGE SCALE GENOMIC DNA]</scope>
</reference>
<dbReference type="Pfam" id="PF23598">
    <property type="entry name" value="LRR_14"/>
    <property type="match status" value="1"/>
</dbReference>
<dbReference type="SMART" id="SM00369">
    <property type="entry name" value="LRR_TYP"/>
    <property type="match status" value="10"/>
</dbReference>
<protein>
    <recommendedName>
        <fullName evidence="13">Disease resistance R13L4/SHOC-2-like LRR domain-containing protein</fullName>
    </recommendedName>
</protein>
<dbReference type="Pfam" id="PF00560">
    <property type="entry name" value="LRR_1"/>
    <property type="match status" value="4"/>
</dbReference>
<evidence type="ECO:0000256" key="11">
    <source>
        <dbReference type="ARBA" id="ARBA00023180"/>
    </source>
</evidence>
<accession>A0ABC9AU39</accession>
<evidence type="ECO:0000256" key="6">
    <source>
        <dbReference type="ARBA" id="ARBA00022692"/>
    </source>
</evidence>
<evidence type="ECO:0000256" key="1">
    <source>
        <dbReference type="ARBA" id="ARBA00004251"/>
    </source>
</evidence>
<dbReference type="FunFam" id="3.80.10.10:FF:000095">
    <property type="entry name" value="LRR receptor-like serine/threonine-protein kinase GSO1"/>
    <property type="match status" value="1"/>
</dbReference>
<dbReference type="InterPro" id="IPR001611">
    <property type="entry name" value="Leu-rich_rpt"/>
</dbReference>
<keyword evidence="10 12" id="KW-0472">Membrane</keyword>
<evidence type="ECO:0000313" key="14">
    <source>
        <dbReference type="EMBL" id="CAL4987400.1"/>
    </source>
</evidence>
<organism evidence="14 15">
    <name type="scientific">Urochloa decumbens</name>
    <dbReference type="NCBI Taxonomy" id="240449"/>
    <lineage>
        <taxon>Eukaryota</taxon>
        <taxon>Viridiplantae</taxon>
        <taxon>Streptophyta</taxon>
        <taxon>Embryophyta</taxon>
        <taxon>Tracheophyta</taxon>
        <taxon>Spermatophyta</taxon>
        <taxon>Magnoliopsida</taxon>
        <taxon>Liliopsida</taxon>
        <taxon>Poales</taxon>
        <taxon>Poaceae</taxon>
        <taxon>PACMAD clade</taxon>
        <taxon>Panicoideae</taxon>
        <taxon>Panicodae</taxon>
        <taxon>Paniceae</taxon>
        <taxon>Melinidinae</taxon>
        <taxon>Urochloa</taxon>
    </lineage>
</organism>
<keyword evidence="4" id="KW-0433">Leucine-rich repeat</keyword>
<keyword evidence="9 12" id="KW-1133">Transmembrane helix</keyword>
<evidence type="ECO:0000256" key="5">
    <source>
        <dbReference type="ARBA" id="ARBA00022626"/>
    </source>
</evidence>
<dbReference type="PRINTS" id="PR00019">
    <property type="entry name" value="LEURICHRPT"/>
</dbReference>
<keyword evidence="7" id="KW-0732">Signal</keyword>
<keyword evidence="3" id="KW-1003">Cell membrane</keyword>
<evidence type="ECO:0000256" key="12">
    <source>
        <dbReference type="SAM" id="Phobius"/>
    </source>
</evidence>
<keyword evidence="6 12" id="KW-0812">Transmembrane</keyword>
<evidence type="ECO:0000256" key="4">
    <source>
        <dbReference type="ARBA" id="ARBA00022614"/>
    </source>
</evidence>
<gene>
    <name evidence="14" type="ORF">URODEC1_LOCUS58793</name>
</gene>
<feature type="domain" description="Disease resistance R13L4/SHOC-2-like LRR" evidence="13">
    <location>
        <begin position="406"/>
        <end position="602"/>
    </location>
</feature>
<dbReference type="FunFam" id="3.80.10.10:FF:000649">
    <property type="entry name" value="Leucine Rich Repeat family protein"/>
    <property type="match status" value="1"/>
</dbReference>
<comment type="subcellular location">
    <subcellularLocation>
        <location evidence="1">Cell membrane</location>
        <topology evidence="1">Single-pass type I membrane protein</topology>
    </subcellularLocation>
</comment>
<dbReference type="AlphaFoldDB" id="A0ABC9AU39"/>
<keyword evidence="8" id="KW-0677">Repeat</keyword>
<dbReference type="EMBL" id="OZ075133">
    <property type="protein sequence ID" value="CAL4987400.1"/>
    <property type="molecule type" value="Genomic_DNA"/>
</dbReference>
<evidence type="ECO:0000256" key="10">
    <source>
        <dbReference type="ARBA" id="ARBA00023136"/>
    </source>
</evidence>
<dbReference type="GO" id="GO:0005886">
    <property type="term" value="C:plasma membrane"/>
    <property type="evidence" value="ECO:0007669"/>
    <property type="project" value="UniProtKB-SubCell"/>
</dbReference>
<dbReference type="Gene3D" id="3.80.10.10">
    <property type="entry name" value="Ribonuclease Inhibitor"/>
    <property type="match status" value="5"/>
</dbReference>
<keyword evidence="5" id="KW-1070">Brassinosteroid signaling pathway</keyword>
<dbReference type="InterPro" id="IPR003591">
    <property type="entry name" value="Leu-rich_rpt_typical-subtyp"/>
</dbReference>
<dbReference type="Pfam" id="PF13516">
    <property type="entry name" value="LRR_6"/>
    <property type="match status" value="3"/>
</dbReference>
<dbReference type="Proteomes" id="UP001497457">
    <property type="component" value="Chromosome 23rd"/>
</dbReference>
<dbReference type="SUPFAM" id="SSF52058">
    <property type="entry name" value="L domain-like"/>
    <property type="match status" value="1"/>
</dbReference>
<keyword evidence="15" id="KW-1185">Reference proteome</keyword>
<proteinExistence type="inferred from homology"/>
<comment type="similarity">
    <text evidence="2">Belongs to the RLP family.</text>
</comment>
<name>A0ABC9AU39_9POAL</name>
<evidence type="ECO:0000256" key="7">
    <source>
        <dbReference type="ARBA" id="ARBA00022729"/>
    </source>
</evidence>
<evidence type="ECO:0000256" key="3">
    <source>
        <dbReference type="ARBA" id="ARBA00022475"/>
    </source>
</evidence>
<dbReference type="PANTHER" id="PTHR48063:SF90">
    <property type="entry name" value="OS11G0565920 PROTEIN"/>
    <property type="match status" value="1"/>
</dbReference>
<evidence type="ECO:0000256" key="8">
    <source>
        <dbReference type="ARBA" id="ARBA00022737"/>
    </source>
</evidence>
<dbReference type="SUPFAM" id="SSF52047">
    <property type="entry name" value="RNI-like"/>
    <property type="match status" value="2"/>
</dbReference>
<evidence type="ECO:0000256" key="2">
    <source>
        <dbReference type="ARBA" id="ARBA00009592"/>
    </source>
</evidence>
<dbReference type="InterPro" id="IPR046956">
    <property type="entry name" value="RLP23-like"/>
</dbReference>
<dbReference type="FunFam" id="3.80.10.10:FF:000041">
    <property type="entry name" value="LRR receptor-like serine/threonine-protein kinase ERECTA"/>
    <property type="match status" value="1"/>
</dbReference>
<reference evidence="15" key="1">
    <citation type="submission" date="2024-06" db="EMBL/GenBank/DDBJ databases">
        <authorList>
            <person name="Ryan C."/>
        </authorList>
    </citation>
    <scope>NUCLEOTIDE SEQUENCE [LARGE SCALE GENOMIC DNA]</scope>
</reference>
<dbReference type="GO" id="GO:0009742">
    <property type="term" value="P:brassinosteroid mediated signaling pathway"/>
    <property type="evidence" value="ECO:0007669"/>
    <property type="project" value="UniProtKB-KW"/>
</dbReference>
<evidence type="ECO:0000256" key="9">
    <source>
        <dbReference type="ARBA" id="ARBA00022989"/>
    </source>
</evidence>
<dbReference type="PANTHER" id="PTHR48063">
    <property type="entry name" value="LRR RECEPTOR-LIKE KINASE"/>
    <property type="match status" value="1"/>
</dbReference>
<keyword evidence="11" id="KW-0325">Glycoprotein</keyword>
<dbReference type="InterPro" id="IPR055414">
    <property type="entry name" value="LRR_R13L4/SHOC2-like"/>
</dbReference>
<feature type="transmembrane region" description="Helical" evidence="12">
    <location>
        <begin position="983"/>
        <end position="1006"/>
    </location>
</feature>
<evidence type="ECO:0000313" key="15">
    <source>
        <dbReference type="Proteomes" id="UP001497457"/>
    </source>
</evidence>
<dbReference type="FunFam" id="3.80.10.10:FF:000299">
    <property type="entry name" value="Piriformospora indica-insensitive protein 2"/>
    <property type="match status" value="1"/>
</dbReference>